<evidence type="ECO:0000313" key="2">
    <source>
        <dbReference type="Proteomes" id="UP001054252"/>
    </source>
</evidence>
<sequence length="33" mass="4075">MELFRFVLKFGIDYEIQVFVNPAWFCLGYSYDY</sequence>
<evidence type="ECO:0000313" key="1">
    <source>
        <dbReference type="EMBL" id="GKV40226.1"/>
    </source>
</evidence>
<gene>
    <name evidence="1" type="ORF">SLEP1_g47893</name>
</gene>
<accession>A0AAV5LU96</accession>
<proteinExistence type="predicted"/>
<name>A0AAV5LU96_9ROSI</name>
<comment type="caution">
    <text evidence="1">The sequence shown here is derived from an EMBL/GenBank/DDBJ whole genome shotgun (WGS) entry which is preliminary data.</text>
</comment>
<dbReference type="Proteomes" id="UP001054252">
    <property type="component" value="Unassembled WGS sequence"/>
</dbReference>
<keyword evidence="2" id="KW-1185">Reference proteome</keyword>
<dbReference type="AlphaFoldDB" id="A0AAV5LU96"/>
<protein>
    <submittedName>
        <fullName evidence="1">Uncharacterized protein</fullName>
    </submittedName>
</protein>
<dbReference type="EMBL" id="BPVZ01000140">
    <property type="protein sequence ID" value="GKV40226.1"/>
    <property type="molecule type" value="Genomic_DNA"/>
</dbReference>
<organism evidence="1 2">
    <name type="scientific">Rubroshorea leprosula</name>
    <dbReference type="NCBI Taxonomy" id="152421"/>
    <lineage>
        <taxon>Eukaryota</taxon>
        <taxon>Viridiplantae</taxon>
        <taxon>Streptophyta</taxon>
        <taxon>Embryophyta</taxon>
        <taxon>Tracheophyta</taxon>
        <taxon>Spermatophyta</taxon>
        <taxon>Magnoliopsida</taxon>
        <taxon>eudicotyledons</taxon>
        <taxon>Gunneridae</taxon>
        <taxon>Pentapetalae</taxon>
        <taxon>rosids</taxon>
        <taxon>malvids</taxon>
        <taxon>Malvales</taxon>
        <taxon>Dipterocarpaceae</taxon>
        <taxon>Rubroshorea</taxon>
    </lineage>
</organism>
<reference evidence="1 2" key="1">
    <citation type="journal article" date="2021" name="Commun. Biol.">
        <title>The genome of Shorea leprosula (Dipterocarpaceae) highlights the ecological relevance of drought in aseasonal tropical rainforests.</title>
        <authorList>
            <person name="Ng K.K.S."/>
            <person name="Kobayashi M.J."/>
            <person name="Fawcett J.A."/>
            <person name="Hatakeyama M."/>
            <person name="Paape T."/>
            <person name="Ng C.H."/>
            <person name="Ang C.C."/>
            <person name="Tnah L.H."/>
            <person name="Lee C.T."/>
            <person name="Nishiyama T."/>
            <person name="Sese J."/>
            <person name="O'Brien M.J."/>
            <person name="Copetti D."/>
            <person name="Mohd Noor M.I."/>
            <person name="Ong R.C."/>
            <person name="Putra M."/>
            <person name="Sireger I.Z."/>
            <person name="Indrioko S."/>
            <person name="Kosugi Y."/>
            <person name="Izuno A."/>
            <person name="Isagi Y."/>
            <person name="Lee S.L."/>
            <person name="Shimizu K.K."/>
        </authorList>
    </citation>
    <scope>NUCLEOTIDE SEQUENCE [LARGE SCALE GENOMIC DNA]</scope>
    <source>
        <strain evidence="1">214</strain>
    </source>
</reference>